<protein>
    <submittedName>
        <fullName evidence="1">Uncharacterized protein</fullName>
    </submittedName>
</protein>
<name>A0A698W910_SALBN</name>
<accession>A0A698W910</accession>
<evidence type="ECO:0000313" key="1">
    <source>
        <dbReference type="EMBL" id="EDP8663467.1"/>
    </source>
</evidence>
<sequence>MKVIRHGYFILPLGYRTGSAVTEGLKDIRCVVAYGRHAGMAVLLIGCQLHGFTLEGVSNLENNFTGLWLPGKNGGATRRLKTSEPRFMA</sequence>
<dbReference type="EMBL" id="AANPCH010000015">
    <property type="protein sequence ID" value="EDP8663467.1"/>
    <property type="molecule type" value="Genomic_DNA"/>
</dbReference>
<comment type="caution">
    <text evidence="1">The sequence shown here is derived from an EMBL/GenBank/DDBJ whole genome shotgun (WGS) entry which is preliminary data.</text>
</comment>
<proteinExistence type="predicted"/>
<gene>
    <name evidence="1" type="ORF">GRG92_003181</name>
</gene>
<dbReference type="AlphaFoldDB" id="A0A698W910"/>
<reference evidence="1" key="1">
    <citation type="submission" date="2019-12" db="EMBL/GenBank/DDBJ databases">
        <authorList>
            <person name="Ashton P.M."/>
            <person name="Dallman T."/>
            <person name="Nair S."/>
            <person name="De Pinna E."/>
            <person name="Peters T."/>
            <person name="Grant K."/>
        </authorList>
    </citation>
    <scope>NUCLEOTIDE SEQUENCE</scope>
    <source>
        <strain evidence="1">854886</strain>
    </source>
</reference>
<organism evidence="1">
    <name type="scientific">Salmonella bongori</name>
    <dbReference type="NCBI Taxonomy" id="54736"/>
    <lineage>
        <taxon>Bacteria</taxon>
        <taxon>Pseudomonadati</taxon>
        <taxon>Pseudomonadota</taxon>
        <taxon>Gammaproteobacteria</taxon>
        <taxon>Enterobacterales</taxon>
        <taxon>Enterobacteriaceae</taxon>
        <taxon>Salmonella</taxon>
    </lineage>
</organism>